<keyword evidence="5" id="KW-0067">ATP-binding</keyword>
<organism evidence="9 10">
    <name type="scientific">Amnibacterium soli</name>
    <dbReference type="NCBI Taxonomy" id="1282736"/>
    <lineage>
        <taxon>Bacteria</taxon>
        <taxon>Bacillati</taxon>
        <taxon>Actinomycetota</taxon>
        <taxon>Actinomycetes</taxon>
        <taxon>Micrococcales</taxon>
        <taxon>Microbacteriaceae</taxon>
        <taxon>Amnibacterium</taxon>
    </lineage>
</organism>
<evidence type="ECO:0000256" key="6">
    <source>
        <dbReference type="ARBA" id="ARBA00023277"/>
    </source>
</evidence>
<protein>
    <submittedName>
        <fullName evidence="9">Four-carbon acid sugar kinase family protein</fullName>
    </submittedName>
</protein>
<evidence type="ECO:0000259" key="8">
    <source>
        <dbReference type="Pfam" id="PF17042"/>
    </source>
</evidence>
<evidence type="ECO:0000256" key="1">
    <source>
        <dbReference type="ARBA" id="ARBA00005715"/>
    </source>
</evidence>
<evidence type="ECO:0000256" key="2">
    <source>
        <dbReference type="ARBA" id="ARBA00022679"/>
    </source>
</evidence>
<evidence type="ECO:0000313" key="10">
    <source>
        <dbReference type="Proteomes" id="UP001500121"/>
    </source>
</evidence>
<name>A0ABP8Z580_9MICO</name>
<proteinExistence type="inferred from homology"/>
<dbReference type="InterPro" id="IPR010737">
    <property type="entry name" value="4-carb_acid_sugar_kinase_N"/>
</dbReference>
<dbReference type="InterPro" id="IPR037051">
    <property type="entry name" value="4-carb_acid_sugar_kinase_N_sf"/>
</dbReference>
<reference evidence="10" key="1">
    <citation type="journal article" date="2019" name="Int. J. Syst. Evol. Microbiol.">
        <title>The Global Catalogue of Microorganisms (GCM) 10K type strain sequencing project: providing services to taxonomists for standard genome sequencing and annotation.</title>
        <authorList>
            <consortium name="The Broad Institute Genomics Platform"/>
            <consortium name="The Broad Institute Genome Sequencing Center for Infectious Disease"/>
            <person name="Wu L."/>
            <person name="Ma J."/>
        </authorList>
    </citation>
    <scope>NUCLEOTIDE SEQUENCE [LARGE SCALE GENOMIC DNA]</scope>
    <source>
        <strain evidence="10">JCM 19015</strain>
    </source>
</reference>
<evidence type="ECO:0000256" key="4">
    <source>
        <dbReference type="ARBA" id="ARBA00022777"/>
    </source>
</evidence>
<gene>
    <name evidence="9" type="ORF">GCM10025783_18470</name>
</gene>
<accession>A0ABP8Z580</accession>
<dbReference type="InterPro" id="IPR042213">
    <property type="entry name" value="NBD_C_sf"/>
</dbReference>
<evidence type="ECO:0000313" key="9">
    <source>
        <dbReference type="EMBL" id="GAA4746733.1"/>
    </source>
</evidence>
<keyword evidence="2" id="KW-0808">Transferase</keyword>
<evidence type="ECO:0000256" key="5">
    <source>
        <dbReference type="ARBA" id="ARBA00022840"/>
    </source>
</evidence>
<keyword evidence="6" id="KW-0119">Carbohydrate metabolism</keyword>
<evidence type="ECO:0000259" key="7">
    <source>
        <dbReference type="Pfam" id="PF07005"/>
    </source>
</evidence>
<dbReference type="Pfam" id="PF07005">
    <property type="entry name" value="SBD_N"/>
    <property type="match status" value="1"/>
</dbReference>
<comment type="caution">
    <text evidence="9">The sequence shown here is derived from an EMBL/GenBank/DDBJ whole genome shotgun (WGS) entry which is preliminary data.</text>
</comment>
<dbReference type="Pfam" id="PF17042">
    <property type="entry name" value="NBD_C"/>
    <property type="match status" value="1"/>
</dbReference>
<dbReference type="SUPFAM" id="SSF142764">
    <property type="entry name" value="YgbK-like"/>
    <property type="match status" value="1"/>
</dbReference>
<sequence length="363" mass="36665">MTASAVRAPRWVVVADDTTGALDSALGFVGAGSVEYRTAGTAARSDADVVAVSTGSRALAAHDGPAVQRAVAAAASSSARVFAKVDSTLRGWPAEHVDAVRHALPRPMTAVVCPAAPALGRTVKGGRVLVHGEPATRSPAGRDPVAPVLEDLLTRLFDAPVVAVEDVPDLVGIRETVVVDASSTEELDALARLIDAAGDRVLPVGSSGLAAALGALQGGERSFAKVPRVAGGLVLVTSAHPLARQQVAAAGDRWPVVAPPAMDAARVDHDVALAMARSTADAAALLLRDDTEAVVVVGGDGTDALLRALGASGVRLLGSLAHGVPWGRVRGGSRDGLLIATKSGGFGDPETLDRVITTLTKGP</sequence>
<feature type="domain" description="Four-carbon acid sugar kinase N-terminal" evidence="7">
    <location>
        <begin position="12"/>
        <end position="213"/>
    </location>
</feature>
<dbReference type="RefSeq" id="WP_345480848.1">
    <property type="nucleotide sequence ID" value="NZ_BAABLP010000003.1"/>
</dbReference>
<dbReference type="Proteomes" id="UP001500121">
    <property type="component" value="Unassembled WGS sequence"/>
</dbReference>
<dbReference type="Gene3D" id="3.40.980.20">
    <property type="entry name" value="Four-carbon acid sugar kinase, nucleotide binding domain"/>
    <property type="match status" value="1"/>
</dbReference>
<dbReference type="GO" id="GO:0016301">
    <property type="term" value="F:kinase activity"/>
    <property type="evidence" value="ECO:0007669"/>
    <property type="project" value="UniProtKB-KW"/>
</dbReference>
<dbReference type="Gene3D" id="3.40.50.10840">
    <property type="entry name" value="Putative sugar-binding, N-terminal domain"/>
    <property type="match status" value="1"/>
</dbReference>
<dbReference type="InterPro" id="IPR031475">
    <property type="entry name" value="NBD_C"/>
</dbReference>
<evidence type="ECO:0000256" key="3">
    <source>
        <dbReference type="ARBA" id="ARBA00022741"/>
    </source>
</evidence>
<keyword evidence="10" id="KW-1185">Reference proteome</keyword>
<comment type="similarity">
    <text evidence="1">Belongs to the four-carbon acid sugar kinase family.</text>
</comment>
<keyword evidence="3" id="KW-0547">Nucleotide-binding</keyword>
<dbReference type="EMBL" id="BAABLP010000003">
    <property type="protein sequence ID" value="GAA4746733.1"/>
    <property type="molecule type" value="Genomic_DNA"/>
</dbReference>
<feature type="domain" description="Four-carbon acid sugar kinase nucleotide binding" evidence="8">
    <location>
        <begin position="272"/>
        <end position="352"/>
    </location>
</feature>
<keyword evidence="4 9" id="KW-0418">Kinase</keyword>